<reference evidence="2" key="1">
    <citation type="submission" date="2023-03" db="EMBL/GenBank/DDBJ databases">
        <title>Massive genome expansion in bonnet fungi (Mycena s.s.) driven by repeated elements and novel gene families across ecological guilds.</title>
        <authorList>
            <consortium name="Lawrence Berkeley National Laboratory"/>
            <person name="Harder C.B."/>
            <person name="Miyauchi S."/>
            <person name="Viragh M."/>
            <person name="Kuo A."/>
            <person name="Thoen E."/>
            <person name="Andreopoulos B."/>
            <person name="Lu D."/>
            <person name="Skrede I."/>
            <person name="Drula E."/>
            <person name="Henrissat B."/>
            <person name="Morin E."/>
            <person name="Kohler A."/>
            <person name="Barry K."/>
            <person name="LaButti K."/>
            <person name="Morin E."/>
            <person name="Salamov A."/>
            <person name="Lipzen A."/>
            <person name="Mereny Z."/>
            <person name="Hegedus B."/>
            <person name="Baldrian P."/>
            <person name="Stursova M."/>
            <person name="Weitz H."/>
            <person name="Taylor A."/>
            <person name="Grigoriev I.V."/>
            <person name="Nagy L.G."/>
            <person name="Martin F."/>
            <person name="Kauserud H."/>
        </authorList>
    </citation>
    <scope>NUCLEOTIDE SEQUENCE</scope>
    <source>
        <strain evidence="2">9284</strain>
    </source>
</reference>
<evidence type="ECO:0000313" key="2">
    <source>
        <dbReference type="EMBL" id="KAJ7635096.1"/>
    </source>
</evidence>
<dbReference type="AlphaFoldDB" id="A0AAD7BZU6"/>
<keyword evidence="1" id="KW-1133">Transmembrane helix</keyword>
<accession>A0AAD7BZU6</accession>
<keyword evidence="1" id="KW-0812">Transmembrane</keyword>
<evidence type="ECO:0000256" key="1">
    <source>
        <dbReference type="SAM" id="Phobius"/>
    </source>
</evidence>
<dbReference type="Proteomes" id="UP001221142">
    <property type="component" value="Unassembled WGS sequence"/>
</dbReference>
<comment type="caution">
    <text evidence="2">The sequence shown here is derived from an EMBL/GenBank/DDBJ whole genome shotgun (WGS) entry which is preliminary data.</text>
</comment>
<keyword evidence="1" id="KW-0472">Membrane</keyword>
<organism evidence="2 3">
    <name type="scientific">Roridomyces roridus</name>
    <dbReference type="NCBI Taxonomy" id="1738132"/>
    <lineage>
        <taxon>Eukaryota</taxon>
        <taxon>Fungi</taxon>
        <taxon>Dikarya</taxon>
        <taxon>Basidiomycota</taxon>
        <taxon>Agaricomycotina</taxon>
        <taxon>Agaricomycetes</taxon>
        <taxon>Agaricomycetidae</taxon>
        <taxon>Agaricales</taxon>
        <taxon>Marasmiineae</taxon>
        <taxon>Mycenaceae</taxon>
        <taxon>Roridomyces</taxon>
    </lineage>
</organism>
<sequence>MAPSSCTLSYSFFPAVTIHLLPSTLLLAWEMSISIQSETLSFGTSSLKSFCWLAPCFHDLRRKSPGPPTIQVQWAGQIPITK</sequence>
<dbReference type="EMBL" id="JARKIF010000007">
    <property type="protein sequence ID" value="KAJ7635096.1"/>
    <property type="molecule type" value="Genomic_DNA"/>
</dbReference>
<keyword evidence="3" id="KW-1185">Reference proteome</keyword>
<evidence type="ECO:0000313" key="3">
    <source>
        <dbReference type="Proteomes" id="UP001221142"/>
    </source>
</evidence>
<proteinExistence type="predicted"/>
<gene>
    <name evidence="2" type="ORF">FB45DRAFT_480796</name>
</gene>
<protein>
    <submittedName>
        <fullName evidence="2">Uncharacterized protein</fullName>
    </submittedName>
</protein>
<feature type="transmembrane region" description="Helical" evidence="1">
    <location>
        <begin position="12"/>
        <end position="29"/>
    </location>
</feature>
<name>A0AAD7BZU6_9AGAR</name>